<evidence type="ECO:0000313" key="10">
    <source>
        <dbReference type="EMBL" id="KAG8376851.1"/>
    </source>
</evidence>
<dbReference type="PANTHER" id="PTHR11306">
    <property type="entry name" value="NIEMANN PICK TYPE C2 PROTEIN NPC2-RELATED"/>
    <property type="match status" value="1"/>
</dbReference>
<evidence type="ECO:0000313" key="11">
    <source>
        <dbReference type="Proteomes" id="UP000826271"/>
    </source>
</evidence>
<reference evidence="10" key="1">
    <citation type="submission" date="2019-10" db="EMBL/GenBank/DDBJ databases">
        <authorList>
            <person name="Zhang R."/>
            <person name="Pan Y."/>
            <person name="Wang J."/>
            <person name="Ma R."/>
            <person name="Yu S."/>
        </authorList>
    </citation>
    <scope>NUCLEOTIDE SEQUENCE</scope>
    <source>
        <strain evidence="10">LA-IB0</strain>
        <tissue evidence="10">Leaf</tissue>
    </source>
</reference>
<evidence type="ECO:0000256" key="8">
    <source>
        <dbReference type="SAM" id="Phobius"/>
    </source>
</evidence>
<feature type="domain" description="MD-2-related lipid-recognition" evidence="9">
    <location>
        <begin position="70"/>
        <end position="184"/>
    </location>
</feature>
<comment type="caution">
    <text evidence="10">The sequence shown here is derived from an EMBL/GenBank/DDBJ whole genome shotgun (WGS) entry which is preliminary data.</text>
</comment>
<dbReference type="Pfam" id="PF02221">
    <property type="entry name" value="E1_DerP2_DerF2"/>
    <property type="match status" value="1"/>
</dbReference>
<protein>
    <recommendedName>
        <fullName evidence="9">MD-2-related lipid-recognition domain-containing protein</fullName>
    </recommendedName>
</protein>
<dbReference type="InterPro" id="IPR014756">
    <property type="entry name" value="Ig_E-set"/>
</dbReference>
<dbReference type="PANTHER" id="PTHR11306:SF0">
    <property type="entry name" value="PHOSPHATIDYLGLYCEROL_PHOSPHATIDYLINOSITOL TRANSFER PROTEIN"/>
    <property type="match status" value="1"/>
</dbReference>
<gene>
    <name evidence="10" type="ORF">BUALT_Bualt09G0106800</name>
</gene>
<evidence type="ECO:0000256" key="2">
    <source>
        <dbReference type="ARBA" id="ARBA00006370"/>
    </source>
</evidence>
<dbReference type="SUPFAM" id="SSF81296">
    <property type="entry name" value="E set domains"/>
    <property type="match status" value="1"/>
</dbReference>
<feature type="transmembrane region" description="Helical" evidence="8">
    <location>
        <begin position="48"/>
        <end position="65"/>
    </location>
</feature>
<dbReference type="EMBL" id="WHWC01000009">
    <property type="protein sequence ID" value="KAG8376851.1"/>
    <property type="molecule type" value="Genomic_DNA"/>
</dbReference>
<dbReference type="Proteomes" id="UP000826271">
    <property type="component" value="Unassembled WGS sequence"/>
</dbReference>
<accession>A0AAV6X225</accession>
<evidence type="ECO:0000259" key="9">
    <source>
        <dbReference type="SMART" id="SM00737"/>
    </source>
</evidence>
<dbReference type="FunFam" id="2.60.40.770:FF:000002">
    <property type="entry name" value="putative phosphatidylglycerol/phosphatidylinositol transfer protein DDB_G0282179"/>
    <property type="match status" value="1"/>
</dbReference>
<evidence type="ECO:0000256" key="4">
    <source>
        <dbReference type="ARBA" id="ARBA00022448"/>
    </source>
</evidence>
<dbReference type="InterPro" id="IPR039670">
    <property type="entry name" value="NPC2-like"/>
</dbReference>
<dbReference type="InterPro" id="IPR033917">
    <property type="entry name" value="ML_PG-PI_TP"/>
</dbReference>
<comment type="similarity">
    <text evidence="2">Belongs to the NPC2 family.</text>
</comment>
<sequence length="196" mass="21419">MSISISASENPGLPEKAKDKFEDESSNPHNPGLLEKTEKNQMITMMKLLAVALFALCLLVPLTSAKSTDVRYCSKKAYAVKVSGIEINPFPISRGKNTTFEIAATTSEPISGGKLIIDVSYWIFHVHTEEHQLCKETSCPVSAGDFVVAHSQELPGITPPGSYTLQMKMVDENKKELTCITFDFSIGFVAEDLADS</sequence>
<evidence type="ECO:0000256" key="5">
    <source>
        <dbReference type="ARBA" id="ARBA00022729"/>
    </source>
</evidence>
<organism evidence="10 11">
    <name type="scientific">Buddleja alternifolia</name>
    <dbReference type="NCBI Taxonomy" id="168488"/>
    <lineage>
        <taxon>Eukaryota</taxon>
        <taxon>Viridiplantae</taxon>
        <taxon>Streptophyta</taxon>
        <taxon>Embryophyta</taxon>
        <taxon>Tracheophyta</taxon>
        <taxon>Spermatophyta</taxon>
        <taxon>Magnoliopsida</taxon>
        <taxon>eudicotyledons</taxon>
        <taxon>Gunneridae</taxon>
        <taxon>Pentapetalae</taxon>
        <taxon>asterids</taxon>
        <taxon>lamiids</taxon>
        <taxon>Lamiales</taxon>
        <taxon>Scrophulariaceae</taxon>
        <taxon>Buddlejeae</taxon>
        <taxon>Buddleja</taxon>
    </lineage>
</organism>
<keyword evidence="8" id="KW-0472">Membrane</keyword>
<dbReference type="CDD" id="cd00917">
    <property type="entry name" value="PG-PI_TP"/>
    <property type="match status" value="1"/>
</dbReference>
<dbReference type="SMART" id="SM00737">
    <property type="entry name" value="ML"/>
    <property type="match status" value="1"/>
</dbReference>
<keyword evidence="8" id="KW-0812">Transmembrane</keyword>
<dbReference type="GO" id="GO:0032366">
    <property type="term" value="P:intracellular sterol transport"/>
    <property type="evidence" value="ECO:0007669"/>
    <property type="project" value="InterPro"/>
</dbReference>
<evidence type="ECO:0000256" key="1">
    <source>
        <dbReference type="ARBA" id="ARBA00002053"/>
    </source>
</evidence>
<proteinExistence type="inferred from homology"/>
<comment type="subunit">
    <text evidence="3">Monomer.</text>
</comment>
<dbReference type="GO" id="GO:0032934">
    <property type="term" value="F:sterol binding"/>
    <property type="evidence" value="ECO:0007669"/>
    <property type="project" value="InterPro"/>
</dbReference>
<dbReference type="InterPro" id="IPR003172">
    <property type="entry name" value="ML_dom"/>
</dbReference>
<name>A0AAV6X225_9LAMI</name>
<evidence type="ECO:0000256" key="3">
    <source>
        <dbReference type="ARBA" id="ARBA00011245"/>
    </source>
</evidence>
<dbReference type="Gene3D" id="2.60.40.770">
    <property type="match status" value="1"/>
</dbReference>
<evidence type="ECO:0000256" key="6">
    <source>
        <dbReference type="ARBA" id="ARBA00023055"/>
    </source>
</evidence>
<keyword evidence="4" id="KW-0813">Transport</keyword>
<feature type="region of interest" description="Disordered" evidence="7">
    <location>
        <begin position="1"/>
        <end position="36"/>
    </location>
</feature>
<evidence type="ECO:0000256" key="7">
    <source>
        <dbReference type="SAM" id="MobiDB-lite"/>
    </source>
</evidence>
<dbReference type="AlphaFoldDB" id="A0AAV6X225"/>
<keyword evidence="6" id="KW-0445">Lipid transport</keyword>
<keyword evidence="5" id="KW-0732">Signal</keyword>
<comment type="function">
    <text evidence="1">Catalyzes the intermembrane transfer of phosphatidylglycerol and phosphatidylinositol.</text>
</comment>
<keyword evidence="8" id="KW-1133">Transmembrane helix</keyword>
<keyword evidence="11" id="KW-1185">Reference proteome</keyword>